<dbReference type="PANTHER" id="PTHR44757:SF2">
    <property type="entry name" value="BIOFILM ARCHITECTURE MAINTENANCE PROTEIN MBAA"/>
    <property type="match status" value="1"/>
</dbReference>
<dbReference type="PANTHER" id="PTHR44757">
    <property type="entry name" value="DIGUANYLATE CYCLASE DGCP"/>
    <property type="match status" value="1"/>
</dbReference>
<evidence type="ECO:0000259" key="6">
    <source>
        <dbReference type="PROSITE" id="PS50887"/>
    </source>
</evidence>
<dbReference type="PROSITE" id="PS50887">
    <property type="entry name" value="GGDEF"/>
    <property type="match status" value="1"/>
</dbReference>
<dbReference type="Pfam" id="PF00672">
    <property type="entry name" value="HAMP"/>
    <property type="match status" value="1"/>
</dbReference>
<dbReference type="PROSITE" id="PS50885">
    <property type="entry name" value="HAMP"/>
    <property type="match status" value="1"/>
</dbReference>
<dbReference type="InterPro" id="IPR000014">
    <property type="entry name" value="PAS"/>
</dbReference>
<dbReference type="SMART" id="SM00267">
    <property type="entry name" value="GGDEF"/>
    <property type="match status" value="1"/>
</dbReference>
<dbReference type="PROSITE" id="PS50112">
    <property type="entry name" value="PAS"/>
    <property type="match status" value="1"/>
</dbReference>
<evidence type="ECO:0000256" key="2">
    <source>
        <dbReference type="SAM" id="Phobius"/>
    </source>
</evidence>
<keyword evidence="2" id="KW-1133">Transmembrane helix</keyword>
<dbReference type="InterPro" id="IPR000160">
    <property type="entry name" value="GGDEF_dom"/>
</dbReference>
<evidence type="ECO:0000313" key="8">
    <source>
        <dbReference type="Proteomes" id="UP000813068"/>
    </source>
</evidence>
<accession>A0ABS6N1A5</accession>
<dbReference type="NCBIfam" id="TIGR00229">
    <property type="entry name" value="sensory_box"/>
    <property type="match status" value="1"/>
</dbReference>
<dbReference type="RefSeq" id="WP_217683258.1">
    <property type="nucleotide sequence ID" value="NZ_JAHRGL010000071.1"/>
</dbReference>
<comment type="caution">
    <text evidence="7">The sequence shown here is derived from an EMBL/GenBank/DDBJ whole genome shotgun (WGS) entry which is preliminary data.</text>
</comment>
<keyword evidence="8" id="KW-1185">Reference proteome</keyword>
<sequence>MHLSQLLGPFALLATLLLALGSLFGMLRRRQAKRRLAALSAVADAFAAGNSLTRADASGNDAIGRLAQRFNHMIAQLEGERRALRDSEQLLRSLIEAAPVGMLVLDQQGNIDSANPAAAQIFGSSPEQLRSHRADDLLLGQDAWSRLLEQPNRSLEFAARRGSGSFALEASCTPFLRAGQPLQLLLVRDIDDRKLAENRLHYLAHYDPLTGIANRTQLLARLELGLQCGAAQALLFIDLDHFKRINDTLGHDIGDLLLRGVADRLRKHAPPGALLARLGGDEFIVLLSGGLVEQADSLAEQLLQSFRQPFHVRQYELFTSPSIGITCQQGGHTSATQLLKEADLALYHAKGRGRNRLAHFDHQLADDAEQRRRLEEELRAALVRHEFELYYQPQIDGDGQAHTFEALLRWHSPSRGLVSSAQFMPVLEETGLIIEATRWVFRQACRQLRHWQDEGRDWSIAVNLSPLDFRQGDLAGALLAILAEEQPPVQRLELEITESTLLDADQQIIDSLLALKRAGLTLFLDDFGTGYASLTYLQHFPFDGVKIDRQFVAGLPDSRESVALVRGILVIAEQLGMQVVAEGVENQRQADFLRAHHCQRLQGYLFGRPQSAFACNQASEMADAEALPLALT</sequence>
<evidence type="ECO:0000256" key="1">
    <source>
        <dbReference type="SAM" id="Coils"/>
    </source>
</evidence>
<keyword evidence="2" id="KW-0472">Membrane</keyword>
<feature type="domain" description="PAS" evidence="3">
    <location>
        <begin position="87"/>
        <end position="129"/>
    </location>
</feature>
<dbReference type="InterPro" id="IPR003660">
    <property type="entry name" value="HAMP_dom"/>
</dbReference>
<dbReference type="Pfam" id="PF00563">
    <property type="entry name" value="EAL"/>
    <property type="match status" value="1"/>
</dbReference>
<dbReference type="CDD" id="cd01949">
    <property type="entry name" value="GGDEF"/>
    <property type="match status" value="1"/>
</dbReference>
<feature type="domain" description="GGDEF" evidence="6">
    <location>
        <begin position="230"/>
        <end position="362"/>
    </location>
</feature>
<dbReference type="SMART" id="SM00091">
    <property type="entry name" value="PAS"/>
    <property type="match status" value="1"/>
</dbReference>
<dbReference type="InterPro" id="IPR001633">
    <property type="entry name" value="EAL_dom"/>
</dbReference>
<organism evidence="7 8">
    <name type="scientific">Geopseudomonas aromaticivorans</name>
    <dbReference type="NCBI Taxonomy" id="2849492"/>
    <lineage>
        <taxon>Bacteria</taxon>
        <taxon>Pseudomonadati</taxon>
        <taxon>Pseudomonadota</taxon>
        <taxon>Gammaproteobacteria</taxon>
        <taxon>Pseudomonadales</taxon>
        <taxon>Pseudomonadaceae</taxon>
        <taxon>Geopseudomonas</taxon>
    </lineage>
</organism>
<feature type="domain" description="EAL" evidence="4">
    <location>
        <begin position="371"/>
        <end position="623"/>
    </location>
</feature>
<evidence type="ECO:0000259" key="5">
    <source>
        <dbReference type="PROSITE" id="PS50885"/>
    </source>
</evidence>
<dbReference type="Pfam" id="PF13188">
    <property type="entry name" value="PAS_8"/>
    <property type="match status" value="1"/>
</dbReference>
<dbReference type="CDD" id="cd06225">
    <property type="entry name" value="HAMP"/>
    <property type="match status" value="1"/>
</dbReference>
<keyword evidence="1" id="KW-0175">Coiled coil</keyword>
<dbReference type="PROSITE" id="PS50883">
    <property type="entry name" value="EAL"/>
    <property type="match status" value="1"/>
</dbReference>
<reference evidence="7 8" key="1">
    <citation type="submission" date="2021-06" db="EMBL/GenBank/DDBJ databases">
        <title>Differences between aerobic and microaerobic xylene degrading microbial communities.</title>
        <authorList>
            <person name="Banerjee S."/>
            <person name="Tancsics A."/>
        </authorList>
    </citation>
    <scope>NUCLEOTIDE SEQUENCE [LARGE SCALE GENOMIC DNA]</scope>
    <source>
        <strain evidence="7 8">MAP12</strain>
    </source>
</reference>
<dbReference type="CDD" id="cd01948">
    <property type="entry name" value="EAL"/>
    <property type="match status" value="1"/>
</dbReference>
<feature type="coiled-coil region" evidence="1">
    <location>
        <begin position="67"/>
        <end position="97"/>
    </location>
</feature>
<evidence type="ECO:0000259" key="3">
    <source>
        <dbReference type="PROSITE" id="PS50112"/>
    </source>
</evidence>
<feature type="coiled-coil region" evidence="1">
    <location>
        <begin position="357"/>
        <end position="384"/>
    </location>
</feature>
<proteinExistence type="predicted"/>
<evidence type="ECO:0000259" key="4">
    <source>
        <dbReference type="PROSITE" id="PS50883"/>
    </source>
</evidence>
<dbReference type="SMART" id="SM00304">
    <property type="entry name" value="HAMP"/>
    <property type="match status" value="1"/>
</dbReference>
<dbReference type="EMBL" id="JAHRGL010000071">
    <property type="protein sequence ID" value="MBV2134830.1"/>
    <property type="molecule type" value="Genomic_DNA"/>
</dbReference>
<gene>
    <name evidence="7" type="ORF">KRX52_18840</name>
</gene>
<keyword evidence="2" id="KW-0812">Transmembrane</keyword>
<dbReference type="NCBIfam" id="TIGR00254">
    <property type="entry name" value="GGDEF"/>
    <property type="match status" value="1"/>
</dbReference>
<feature type="transmembrane region" description="Helical" evidence="2">
    <location>
        <begin position="6"/>
        <end position="27"/>
    </location>
</feature>
<protein>
    <submittedName>
        <fullName evidence="7">EAL domain-containing protein</fullName>
    </submittedName>
</protein>
<dbReference type="Pfam" id="PF00990">
    <property type="entry name" value="GGDEF"/>
    <property type="match status" value="1"/>
</dbReference>
<dbReference type="CDD" id="cd00130">
    <property type="entry name" value="PAS"/>
    <property type="match status" value="1"/>
</dbReference>
<name>A0ABS6N1A5_9GAMM</name>
<dbReference type="Proteomes" id="UP000813068">
    <property type="component" value="Unassembled WGS sequence"/>
</dbReference>
<dbReference type="InterPro" id="IPR052155">
    <property type="entry name" value="Biofilm_reg_signaling"/>
</dbReference>
<evidence type="ECO:0000313" key="7">
    <source>
        <dbReference type="EMBL" id="MBV2134830.1"/>
    </source>
</evidence>
<feature type="domain" description="HAMP" evidence="5">
    <location>
        <begin position="30"/>
        <end position="82"/>
    </location>
</feature>
<dbReference type="SMART" id="SM00052">
    <property type="entry name" value="EAL"/>
    <property type="match status" value="1"/>
</dbReference>